<feature type="domain" description="HTH araC/xylS-type" evidence="4">
    <location>
        <begin position="183"/>
        <end position="281"/>
    </location>
</feature>
<dbReference type="InterPro" id="IPR014710">
    <property type="entry name" value="RmlC-like_jellyroll"/>
</dbReference>
<dbReference type="PROSITE" id="PS00041">
    <property type="entry name" value="HTH_ARAC_FAMILY_1"/>
    <property type="match status" value="1"/>
</dbReference>
<dbReference type="PANTHER" id="PTHR43280:SF27">
    <property type="entry name" value="TRANSCRIPTIONAL REGULATOR MTLR"/>
    <property type="match status" value="1"/>
</dbReference>
<keyword evidence="6" id="KW-1185">Reference proteome</keyword>
<proteinExistence type="predicted"/>
<dbReference type="EMBL" id="JBELPZ010000006">
    <property type="protein sequence ID" value="MFL9844272.1"/>
    <property type="molecule type" value="Genomic_DNA"/>
</dbReference>
<dbReference type="Pfam" id="PF02311">
    <property type="entry name" value="AraC_binding"/>
    <property type="match status" value="1"/>
</dbReference>
<dbReference type="Proteomes" id="UP001629156">
    <property type="component" value="Unassembled WGS sequence"/>
</dbReference>
<keyword evidence="2" id="KW-0238">DNA-binding</keyword>
<reference evidence="5 6" key="1">
    <citation type="submission" date="2024-06" db="EMBL/GenBank/DDBJ databases">
        <authorList>
            <person name="Kaempfer P."/>
            <person name="Viver T."/>
        </authorList>
    </citation>
    <scope>NUCLEOTIDE SEQUENCE [LARGE SCALE GENOMIC DNA]</scope>
    <source>
        <strain evidence="5 6">ST-119</strain>
    </source>
</reference>
<dbReference type="Gene3D" id="2.60.120.10">
    <property type="entry name" value="Jelly Rolls"/>
    <property type="match status" value="1"/>
</dbReference>
<evidence type="ECO:0000256" key="2">
    <source>
        <dbReference type="ARBA" id="ARBA00023125"/>
    </source>
</evidence>
<dbReference type="PROSITE" id="PS01124">
    <property type="entry name" value="HTH_ARAC_FAMILY_2"/>
    <property type="match status" value="1"/>
</dbReference>
<dbReference type="SMART" id="SM00342">
    <property type="entry name" value="HTH_ARAC"/>
    <property type="match status" value="1"/>
</dbReference>
<evidence type="ECO:0000256" key="3">
    <source>
        <dbReference type="ARBA" id="ARBA00023163"/>
    </source>
</evidence>
<evidence type="ECO:0000259" key="4">
    <source>
        <dbReference type="PROSITE" id="PS01124"/>
    </source>
</evidence>
<dbReference type="SUPFAM" id="SSF51182">
    <property type="entry name" value="RmlC-like cupins"/>
    <property type="match status" value="1"/>
</dbReference>
<dbReference type="RefSeq" id="WP_408084523.1">
    <property type="nucleotide sequence ID" value="NZ_JBELPZ010000006.1"/>
</dbReference>
<organism evidence="5 6">
    <name type="scientific">Flavobacterium rhizosphaerae</name>
    <dbReference type="NCBI Taxonomy" id="3163298"/>
    <lineage>
        <taxon>Bacteria</taxon>
        <taxon>Pseudomonadati</taxon>
        <taxon>Bacteroidota</taxon>
        <taxon>Flavobacteriia</taxon>
        <taxon>Flavobacteriales</taxon>
        <taxon>Flavobacteriaceae</taxon>
        <taxon>Flavobacterium</taxon>
    </lineage>
</organism>
<evidence type="ECO:0000313" key="6">
    <source>
        <dbReference type="Proteomes" id="UP001629156"/>
    </source>
</evidence>
<dbReference type="SUPFAM" id="SSF46689">
    <property type="entry name" value="Homeodomain-like"/>
    <property type="match status" value="2"/>
</dbReference>
<sequence>MKPYYIAKSTDSTRSFFAKREIKPDVNNWWHYHDELELIYFKKGSGTQFVGDNISSFKDGDIVLIGSNLPHYWQYSEEFKDSPIEVYVVHFNKDFWGKDFLNIPENAELARVIEESKRGIQIEESTNTYLKETIIKIIESQGTRKLLGLIEVLVEIGKCLHSRRLVSLGFKANFQESERDRIQSIYNYTLKNYKEQISLETIAKIAKMSRTSFCKFFKLRTGKTYSVFLNEIRIGNACKLLIENRMSVKEVCFESGFLNFSSFHKCFKDITGQTPLKYQRSYT</sequence>
<evidence type="ECO:0000256" key="1">
    <source>
        <dbReference type="ARBA" id="ARBA00023015"/>
    </source>
</evidence>
<dbReference type="InterPro" id="IPR011051">
    <property type="entry name" value="RmlC_Cupin_sf"/>
</dbReference>
<dbReference type="InterPro" id="IPR018062">
    <property type="entry name" value="HTH_AraC-typ_CS"/>
</dbReference>
<protein>
    <submittedName>
        <fullName evidence="5">AraC family transcriptional regulator</fullName>
    </submittedName>
</protein>
<evidence type="ECO:0000313" key="5">
    <source>
        <dbReference type="EMBL" id="MFL9844272.1"/>
    </source>
</evidence>
<name>A0ABW8YWF5_9FLAO</name>
<dbReference type="CDD" id="cd06976">
    <property type="entry name" value="cupin_MtlR-like_N"/>
    <property type="match status" value="1"/>
</dbReference>
<comment type="caution">
    <text evidence="5">The sequence shown here is derived from an EMBL/GenBank/DDBJ whole genome shotgun (WGS) entry which is preliminary data.</text>
</comment>
<accession>A0ABW8YWF5</accession>
<dbReference type="InterPro" id="IPR009057">
    <property type="entry name" value="Homeodomain-like_sf"/>
</dbReference>
<dbReference type="InterPro" id="IPR003313">
    <property type="entry name" value="AraC-bd"/>
</dbReference>
<dbReference type="Gene3D" id="1.10.10.60">
    <property type="entry name" value="Homeodomain-like"/>
    <property type="match status" value="2"/>
</dbReference>
<dbReference type="InterPro" id="IPR018060">
    <property type="entry name" value="HTH_AraC"/>
</dbReference>
<keyword evidence="1" id="KW-0805">Transcription regulation</keyword>
<gene>
    <name evidence="5" type="ORF">ABS766_07565</name>
</gene>
<dbReference type="PANTHER" id="PTHR43280">
    <property type="entry name" value="ARAC-FAMILY TRANSCRIPTIONAL REGULATOR"/>
    <property type="match status" value="1"/>
</dbReference>
<keyword evidence="3" id="KW-0804">Transcription</keyword>
<dbReference type="Pfam" id="PF12833">
    <property type="entry name" value="HTH_18"/>
    <property type="match status" value="1"/>
</dbReference>